<dbReference type="EMBL" id="JEOB01000001">
    <property type="protein sequence ID" value="EXM40925.1"/>
    <property type="molecule type" value="Genomic_DNA"/>
</dbReference>
<sequence length="87" mass="9629">MGQAFRERLEGSTRGRASRSRRKNNVATIPKIADYLHTKKCAGIPNHTSVYQTIPPAQTKSVNYARARNRTATATADAVAVNRFLDL</sequence>
<accession>A0A011WV95</accession>
<gene>
    <name evidence="2" type="ORF">RASY3_01050</name>
</gene>
<evidence type="ECO:0000256" key="1">
    <source>
        <dbReference type="SAM" id="MobiDB-lite"/>
    </source>
</evidence>
<evidence type="ECO:0000313" key="2">
    <source>
        <dbReference type="EMBL" id="EXM40925.1"/>
    </source>
</evidence>
<comment type="caution">
    <text evidence="2">The sequence shown here is derived from an EMBL/GenBank/DDBJ whole genome shotgun (WGS) entry which is preliminary data.</text>
</comment>
<keyword evidence="3" id="KW-1185">Reference proteome</keyword>
<organism evidence="2 3">
    <name type="scientific">Ruminococcus albus SY3</name>
    <dbReference type="NCBI Taxonomy" id="1341156"/>
    <lineage>
        <taxon>Bacteria</taxon>
        <taxon>Bacillati</taxon>
        <taxon>Bacillota</taxon>
        <taxon>Clostridia</taxon>
        <taxon>Eubacteriales</taxon>
        <taxon>Oscillospiraceae</taxon>
        <taxon>Ruminococcus</taxon>
    </lineage>
</organism>
<reference evidence="2 3" key="1">
    <citation type="submission" date="2013-06" db="EMBL/GenBank/DDBJ databases">
        <title>Rumen cellulosomics: divergent fiber-degrading strategies revealed by comparative genome-wide analysis of six Ruminococcal strains.</title>
        <authorList>
            <person name="Dassa B."/>
            <person name="Borovok I."/>
            <person name="Lamed R."/>
            <person name="Flint H."/>
            <person name="Yeoman C.J."/>
            <person name="White B."/>
            <person name="Bayer E.A."/>
        </authorList>
    </citation>
    <scope>NUCLEOTIDE SEQUENCE [LARGE SCALE GENOMIC DNA]</scope>
    <source>
        <strain evidence="2 3">SY3</strain>
    </source>
</reference>
<dbReference type="Proteomes" id="UP000021369">
    <property type="component" value="Unassembled WGS sequence"/>
</dbReference>
<feature type="region of interest" description="Disordered" evidence="1">
    <location>
        <begin position="1"/>
        <end position="25"/>
    </location>
</feature>
<dbReference type="AlphaFoldDB" id="A0A011WV95"/>
<protein>
    <submittedName>
        <fullName evidence="2">Uncharacterized protein</fullName>
    </submittedName>
</protein>
<feature type="compositionally biased region" description="Basic and acidic residues" evidence="1">
    <location>
        <begin position="1"/>
        <end position="13"/>
    </location>
</feature>
<proteinExistence type="predicted"/>
<evidence type="ECO:0000313" key="3">
    <source>
        <dbReference type="Proteomes" id="UP000021369"/>
    </source>
</evidence>
<name>A0A011WV95_RUMAL</name>